<proteinExistence type="predicted"/>
<name>A0A9I9EBY4_CUCME</name>
<organism evidence="1">
    <name type="scientific">Cucumis melo</name>
    <name type="common">Muskmelon</name>
    <dbReference type="NCBI Taxonomy" id="3656"/>
    <lineage>
        <taxon>Eukaryota</taxon>
        <taxon>Viridiplantae</taxon>
        <taxon>Streptophyta</taxon>
        <taxon>Embryophyta</taxon>
        <taxon>Tracheophyta</taxon>
        <taxon>Spermatophyta</taxon>
        <taxon>Magnoliopsida</taxon>
        <taxon>eudicotyledons</taxon>
        <taxon>Gunneridae</taxon>
        <taxon>Pentapetalae</taxon>
        <taxon>rosids</taxon>
        <taxon>fabids</taxon>
        <taxon>Cucurbitales</taxon>
        <taxon>Cucurbitaceae</taxon>
        <taxon>Benincaseae</taxon>
        <taxon>Cucumis</taxon>
    </lineage>
</organism>
<protein>
    <submittedName>
        <fullName evidence="1">Uncharacterized protein</fullName>
    </submittedName>
</protein>
<dbReference type="EnsemblPlants" id="MELO3C031456.2.1">
    <property type="protein sequence ID" value="MELO3C031456.2.1"/>
    <property type="gene ID" value="MELO3C031456.2"/>
</dbReference>
<sequence>MVGQRILDFILKTWAQSDSSITSLLLEGRATTNLRLQTTFSSKIRPAFFSMPPERWKLESDLFCQEREKAYNRDL</sequence>
<dbReference type="AlphaFoldDB" id="A0A9I9EBY4"/>
<evidence type="ECO:0000313" key="1">
    <source>
        <dbReference type="EnsemblPlants" id="MELO3C031456.2.1"/>
    </source>
</evidence>
<accession>A0A9I9EBY4</accession>
<reference evidence="1" key="1">
    <citation type="submission" date="2023-03" db="UniProtKB">
        <authorList>
            <consortium name="EnsemblPlants"/>
        </authorList>
    </citation>
    <scope>IDENTIFICATION</scope>
</reference>
<dbReference type="Gramene" id="MELO3C031456.2.1">
    <property type="protein sequence ID" value="MELO3C031456.2.1"/>
    <property type="gene ID" value="MELO3C031456.2"/>
</dbReference>